<dbReference type="PROSITE" id="PS50943">
    <property type="entry name" value="HTH_CROC1"/>
    <property type="match status" value="1"/>
</dbReference>
<comment type="caution">
    <text evidence="3">The sequence shown here is derived from an EMBL/GenBank/DDBJ whole genome shotgun (WGS) entry which is preliminary data.</text>
</comment>
<dbReference type="EMBL" id="QGNZ01000001">
    <property type="protein sequence ID" value="PWS28676.1"/>
    <property type="molecule type" value="Genomic_DNA"/>
</dbReference>
<dbReference type="InterPro" id="IPR001387">
    <property type="entry name" value="Cro/C1-type_HTH"/>
</dbReference>
<dbReference type="GO" id="GO:0005829">
    <property type="term" value="C:cytosol"/>
    <property type="evidence" value="ECO:0007669"/>
    <property type="project" value="TreeGrafter"/>
</dbReference>
<reference evidence="3 4" key="1">
    <citation type="submission" date="2018-05" db="EMBL/GenBank/DDBJ databases">
        <title>Pedobacter paludis sp. nov., isolated from wetland soil.</title>
        <authorList>
            <person name="Zhang Y."/>
            <person name="Wang G."/>
        </authorList>
    </citation>
    <scope>NUCLEOTIDE SEQUENCE [LARGE SCALE GENOMIC DNA]</scope>
    <source>
        <strain evidence="3 4">KCTC22721</strain>
    </source>
</reference>
<dbReference type="Pfam" id="PF01381">
    <property type="entry name" value="HTH_3"/>
    <property type="match status" value="1"/>
</dbReference>
<evidence type="ECO:0000259" key="2">
    <source>
        <dbReference type="PROSITE" id="PS50943"/>
    </source>
</evidence>
<proteinExistence type="predicted"/>
<dbReference type="InterPro" id="IPR010982">
    <property type="entry name" value="Lambda_DNA-bd_dom_sf"/>
</dbReference>
<protein>
    <recommendedName>
        <fullName evidence="2">HTH cro/C1-type domain-containing protein</fullName>
    </recommendedName>
</protein>
<dbReference type="Gene3D" id="1.10.260.40">
    <property type="entry name" value="lambda repressor-like DNA-binding domains"/>
    <property type="match status" value="1"/>
</dbReference>
<evidence type="ECO:0000313" key="4">
    <source>
        <dbReference type="Proteomes" id="UP000245379"/>
    </source>
</evidence>
<dbReference type="AlphaFoldDB" id="A0A317ETV4"/>
<dbReference type="GO" id="GO:0003700">
    <property type="term" value="F:DNA-binding transcription factor activity"/>
    <property type="evidence" value="ECO:0007669"/>
    <property type="project" value="TreeGrafter"/>
</dbReference>
<organism evidence="3 4">
    <name type="scientific">Pedobacter yonginense</name>
    <dbReference type="NCBI Taxonomy" id="651869"/>
    <lineage>
        <taxon>Bacteria</taxon>
        <taxon>Pseudomonadati</taxon>
        <taxon>Bacteroidota</taxon>
        <taxon>Sphingobacteriia</taxon>
        <taxon>Sphingobacteriales</taxon>
        <taxon>Sphingobacteriaceae</taxon>
        <taxon>Pedobacter</taxon>
    </lineage>
</organism>
<keyword evidence="1" id="KW-0238">DNA-binding</keyword>
<dbReference type="Proteomes" id="UP000245379">
    <property type="component" value="Unassembled WGS sequence"/>
</dbReference>
<dbReference type="PANTHER" id="PTHR46797">
    <property type="entry name" value="HTH-TYPE TRANSCRIPTIONAL REGULATOR"/>
    <property type="match status" value="1"/>
</dbReference>
<sequence length="104" mass="11819">MSTNVIKKNKTKQIRLDICSQFSRVCNMDDIDLFKKNLGKRIAQLREERGLTQPNLGALINKDFQSISRIENGHVNASGYILKQIADALKVSMNDLFDFDSTID</sequence>
<evidence type="ECO:0000256" key="1">
    <source>
        <dbReference type="ARBA" id="ARBA00023125"/>
    </source>
</evidence>
<dbReference type="SMART" id="SM00530">
    <property type="entry name" value="HTH_XRE"/>
    <property type="match status" value="1"/>
</dbReference>
<evidence type="ECO:0000313" key="3">
    <source>
        <dbReference type="EMBL" id="PWS28676.1"/>
    </source>
</evidence>
<gene>
    <name evidence="3" type="ORF">DHW03_02180</name>
</gene>
<keyword evidence="4" id="KW-1185">Reference proteome</keyword>
<dbReference type="OrthoDB" id="2902336at2"/>
<dbReference type="GO" id="GO:0003677">
    <property type="term" value="F:DNA binding"/>
    <property type="evidence" value="ECO:0007669"/>
    <property type="project" value="UniProtKB-KW"/>
</dbReference>
<dbReference type="PANTHER" id="PTHR46797:SF1">
    <property type="entry name" value="METHYLPHOSPHONATE SYNTHASE"/>
    <property type="match status" value="1"/>
</dbReference>
<dbReference type="SUPFAM" id="SSF47413">
    <property type="entry name" value="lambda repressor-like DNA-binding domains"/>
    <property type="match status" value="1"/>
</dbReference>
<accession>A0A317ETV4</accession>
<dbReference type="InterPro" id="IPR050807">
    <property type="entry name" value="TransReg_Diox_bact_type"/>
</dbReference>
<name>A0A317ETV4_9SPHI</name>
<feature type="domain" description="HTH cro/C1-type" evidence="2">
    <location>
        <begin position="42"/>
        <end position="96"/>
    </location>
</feature>
<dbReference type="CDD" id="cd00093">
    <property type="entry name" value="HTH_XRE"/>
    <property type="match status" value="1"/>
</dbReference>